<name>A0A0F8XHM9_9ZZZZ</name>
<sequence>MKYKAGPNQTIHNKTPISWAVKGFILHPLNSIDCNNSQVAVSARLFHKACKYAAGSTPYCTLLAPLCVSFCPPAWTANTLFTADGLTSSTTPIHSWSLFPFFCFSVCHRSIPLFGCQLATTRSCNRLQYTQWTAGCQVFSFIYFYKTGCLWLTAACSQRSLHDRSCICMGDAE</sequence>
<proteinExistence type="predicted"/>
<dbReference type="AlphaFoldDB" id="A0A0F8XHM9"/>
<organism evidence="1">
    <name type="scientific">marine sediment metagenome</name>
    <dbReference type="NCBI Taxonomy" id="412755"/>
    <lineage>
        <taxon>unclassified sequences</taxon>
        <taxon>metagenomes</taxon>
        <taxon>ecological metagenomes</taxon>
    </lineage>
</organism>
<comment type="caution">
    <text evidence="1">The sequence shown here is derived from an EMBL/GenBank/DDBJ whole genome shotgun (WGS) entry which is preliminary data.</text>
</comment>
<protein>
    <submittedName>
        <fullName evidence="1">Uncharacterized protein</fullName>
    </submittedName>
</protein>
<gene>
    <name evidence="1" type="ORF">LCGC14_2584210</name>
</gene>
<reference evidence="1" key="1">
    <citation type="journal article" date="2015" name="Nature">
        <title>Complex archaea that bridge the gap between prokaryotes and eukaryotes.</title>
        <authorList>
            <person name="Spang A."/>
            <person name="Saw J.H."/>
            <person name="Jorgensen S.L."/>
            <person name="Zaremba-Niedzwiedzka K."/>
            <person name="Martijn J."/>
            <person name="Lind A.E."/>
            <person name="van Eijk R."/>
            <person name="Schleper C."/>
            <person name="Guy L."/>
            <person name="Ettema T.J."/>
        </authorList>
    </citation>
    <scope>NUCLEOTIDE SEQUENCE</scope>
</reference>
<dbReference type="EMBL" id="LAZR01070383">
    <property type="protein sequence ID" value="KKK41654.1"/>
    <property type="molecule type" value="Genomic_DNA"/>
</dbReference>
<evidence type="ECO:0000313" key="1">
    <source>
        <dbReference type="EMBL" id="KKK41654.1"/>
    </source>
</evidence>
<accession>A0A0F8XHM9</accession>